<evidence type="ECO:0000256" key="15">
    <source>
        <dbReference type="RuleBase" id="RU003857"/>
    </source>
</evidence>
<dbReference type="Pfam" id="PF07885">
    <property type="entry name" value="Ion_trans_2"/>
    <property type="match status" value="2"/>
</dbReference>
<evidence type="ECO:0000259" key="18">
    <source>
        <dbReference type="SMART" id="SM01017"/>
    </source>
</evidence>
<evidence type="ECO:0000256" key="3">
    <source>
        <dbReference type="ARBA" id="ARBA00022692"/>
    </source>
</evidence>
<feature type="transmembrane region" description="Helical" evidence="17">
    <location>
        <begin position="317"/>
        <end position="337"/>
    </location>
</feature>
<dbReference type="InterPro" id="IPR015943">
    <property type="entry name" value="WD40/YVTN_repeat-like_dom_sf"/>
</dbReference>
<evidence type="ECO:0000256" key="16">
    <source>
        <dbReference type="SAM" id="MobiDB-lite"/>
    </source>
</evidence>
<dbReference type="SUPFAM" id="SSF81324">
    <property type="entry name" value="Voltage-gated potassium channels"/>
    <property type="match status" value="2"/>
</dbReference>
<dbReference type="PRINTS" id="PR01333">
    <property type="entry name" value="2POREKCHANEL"/>
</dbReference>
<feature type="domain" description="Arrestin C-terminal-like" evidence="18">
    <location>
        <begin position="750"/>
        <end position="903"/>
    </location>
</feature>
<keyword evidence="5" id="KW-0378">Hydrolase</keyword>
<evidence type="ECO:0000256" key="8">
    <source>
        <dbReference type="ARBA" id="ARBA00023065"/>
    </source>
</evidence>
<name>A0AAN5YXV9_ASPLE</name>
<evidence type="ECO:0000256" key="14">
    <source>
        <dbReference type="ARBA" id="ARBA00037986"/>
    </source>
</evidence>
<dbReference type="SMART" id="SM01017">
    <property type="entry name" value="Arrestin_C"/>
    <property type="match status" value="1"/>
</dbReference>
<feature type="transmembrane region" description="Helical" evidence="17">
    <location>
        <begin position="349"/>
        <end position="366"/>
    </location>
</feature>
<dbReference type="Proteomes" id="UP000649114">
    <property type="component" value="Unassembled WGS sequence"/>
</dbReference>
<gene>
    <name evidence="19" type="ORF">CNMCM8927_007514</name>
</gene>
<keyword evidence="3 15" id="KW-0812">Transmembrane</keyword>
<reference evidence="19" key="2">
    <citation type="submission" date="2020-04" db="EMBL/GenBank/DDBJ databases">
        <authorList>
            <person name="Santos R.A.C."/>
            <person name="Steenwyk J.L."/>
            <person name="Rivero-Menendez O."/>
            <person name="Mead M.E."/>
            <person name="Silva L.P."/>
            <person name="Bastos R.W."/>
            <person name="Alastruey-Izquierdo A."/>
            <person name="Goldman G.H."/>
            <person name="Rokas A."/>
        </authorList>
    </citation>
    <scope>NUCLEOTIDE SEQUENCE</scope>
    <source>
        <strain evidence="19">CNM-CM8927</strain>
    </source>
</reference>
<dbReference type="Gene3D" id="2.60.40.640">
    <property type="match status" value="1"/>
</dbReference>
<dbReference type="GO" id="GO:0010411">
    <property type="term" value="P:xyloglucan metabolic process"/>
    <property type="evidence" value="ECO:0007669"/>
    <property type="project" value="TreeGrafter"/>
</dbReference>
<keyword evidence="4" id="KW-0732">Signal</keyword>
<proteinExistence type="inferred from homology"/>
<feature type="transmembrane region" description="Helical" evidence="17">
    <location>
        <begin position="378"/>
        <end position="402"/>
    </location>
</feature>
<evidence type="ECO:0000256" key="12">
    <source>
        <dbReference type="ARBA" id="ARBA00023303"/>
    </source>
</evidence>
<dbReference type="InterPro" id="IPR052025">
    <property type="entry name" value="Xyloglucanase_GH74"/>
</dbReference>
<sequence>MVTRWWLASASFPVVAGVLCALAIMFNICAVSQGWREIIDADGSVSIIAQPAWAIALKAVSLTFAVIAYLVLLLTMISKHDPVKGFIVTVLCWCSSAAILLTVIGVIAGEHTTVNPQETLRYTQNYFYGTFAAGLYMLIAVLLAIYTCSVRSVHLTHEERRTVECTSIILRVTAFSVFLLAGGAVYATIEGWTFMDAFYWADYTLLTIGIGNIAPKTHLGRSLLFPYASAGILNTGLVITSITSFTENIRALSIRFKIEEVHSGMQGRRSVHECSGNSHCDREKQARETPAESRYPSKADLMKLQRIKRDFYRKHRWTTLILSGIALFFLWLVSAVVFRRSERSQKWTYFQALYFTYTSLTTIGYGDLYPTSNFGKAFFVFWSLLAIPVLTTLVAAMGQLGFEKMTYLLRSLWNLEASRLGRRDTDAHSEEGKNKSLPGPDLVIDSNSHAPSLTEAGQPCNNVPGSSAYEKSDGGARLVQAAQRSLLLGVEIGKLISALQDSATTQLDLETEWDRILALLHPENDGCHLLETTSLTTLYSHRGTVLEFLDSDRPASDINKEILWMLKFLTEKRICVYFRGLVKLELSEVALVGNRDLITSGITYFDRGQTTQLGNVYGADICHILDRTGTDAESGQHIRNAAETSWGDRSLPPKYNIGGLQQPGLLGAVTKSALFPAGDYLYNFEFLLHNSLPETITTELISTRYYLEALIEPSGPFSSKAVCQVDVPVIRLPAENSLELVEPIIFARKWREQLAYDVCIFGKCFRLGSQIPMRVRLTPLANVKCRRIRVYVSQHVQHRTKGPTGRFLQLPAKKVLLFEKQPGLASYSSYPGSTMRIMTDGGRIKTPGVQSMNLLGNELETSEINLEIVLCLSINDQNGMGPNKPRTVELTIESPFTILSCKATPANIYVPPYALESDRGVIPSYDGQLSLATLSNPLEPIYLIGAFPLTNFTSDLIHIEAGTGLVDNLSPILGLPVCDASEKARVVRGASGERSNARFWPLSGSESSRDNLNPIDERKELLFVRIIGMMPYDSHSDTIDEMKNRRERMESLLLAGTHSSVDDNRAGSSVRDANQDDASYCLMDRMASPVLLVPRPDLLSYRRVVCGGGGFVPGIVFNPSAKGVAYARTDIGGAYRLNSDDTWTPLQDSVGNSNWHNWGVDALATDPIDTNRLYLAVGMYTNEWDPNVGSIMRSADNGNTWSETKLPFKVGGNMPGRGMGERLAVDPNKNSILYFGARSGHGLWKSTDYGATWSNVTSFIWTGTYFQDASSTYTSDPVGIAWVTFDSTSGSKGSPTPRIFVGVADTGKSVFVSEDAGSTWSWVAGEPQYGFLPHKGVLSPAEKTLYISYSNGAGPYDGTNGTVHKYNITSKVWTDISPTPMASTYYGYGGLSVDLQVPGTLMVAALNCWWPDELIFRSVDSGATWSPIWAWNGYPNLNYYYSYDISNAPWLQDDTSTAEFPVRVGWMVEALAIDPFDSNHWLYGTGATIYGGHDLKNWDTVHNVTLKSLAVGIEEMAVLGLISPPGGPPLLSAVGDVGGFYHSDLGKAPAQSFHNPTYGTTNGIDYAGNKPSNLVRSGASDTLPTVAMSTDFGKTWSANYAASSTTPTGQVALSADADTVLLMNSNGAMVSKYSSTFSAVSSLPSGAAIASDKSNNTVFYGGSAGSFYVSTNGATSFTKSASLGSSTAVNAIRAHPSIAGDVWATTDTGLWHSTDYGKTFTKVGGGCTAGWSFGLGKASSTASYAVIYGFFTIDGTTALFKTEDLGTNWQMISDSTHGFGAASANVVNGDMSNYGRVFVGTNGRDDLDKHEDIRYYDFDNADHDY</sequence>
<evidence type="ECO:0000256" key="1">
    <source>
        <dbReference type="ARBA" id="ARBA00004141"/>
    </source>
</evidence>
<dbReference type="SUPFAM" id="SSF110296">
    <property type="entry name" value="Oligoxyloglucan reducing end-specific cellobiohydrolase"/>
    <property type="match status" value="2"/>
</dbReference>
<comment type="subcellular location">
    <subcellularLocation>
        <location evidence="1">Membrane</location>
        <topology evidence="1">Multi-pass membrane protein</topology>
    </subcellularLocation>
</comment>
<evidence type="ECO:0000256" key="7">
    <source>
        <dbReference type="ARBA" id="ARBA00023001"/>
    </source>
</evidence>
<keyword evidence="11" id="KW-0326">Glycosidase</keyword>
<evidence type="ECO:0000256" key="4">
    <source>
        <dbReference type="ARBA" id="ARBA00022729"/>
    </source>
</evidence>
<feature type="compositionally biased region" description="Basic and acidic residues" evidence="16">
    <location>
        <begin position="279"/>
        <end position="293"/>
    </location>
</feature>
<feature type="transmembrane region" description="Helical" evidence="17">
    <location>
        <begin position="168"/>
        <end position="189"/>
    </location>
</feature>
<dbReference type="PANTHER" id="PTHR43739">
    <property type="entry name" value="XYLOGLUCANASE (EUROFUNG)"/>
    <property type="match status" value="1"/>
</dbReference>
<dbReference type="FunFam" id="1.10.287.70:FF:000198">
    <property type="entry name" value="TOK2 potassium channel"/>
    <property type="match status" value="1"/>
</dbReference>
<evidence type="ECO:0000256" key="6">
    <source>
        <dbReference type="ARBA" id="ARBA00022989"/>
    </source>
</evidence>
<protein>
    <recommendedName>
        <fullName evidence="18">Arrestin C-terminal-like domain-containing protein</fullName>
    </recommendedName>
</protein>
<feature type="transmembrane region" description="Helical" evidence="17">
    <location>
        <begin position="224"/>
        <end position="245"/>
    </location>
</feature>
<keyword evidence="2 15" id="KW-0813">Transport</keyword>
<feature type="region of interest" description="Disordered" evidence="16">
    <location>
        <begin position="269"/>
        <end position="293"/>
    </location>
</feature>
<dbReference type="GO" id="GO:0030245">
    <property type="term" value="P:cellulose catabolic process"/>
    <property type="evidence" value="ECO:0007669"/>
    <property type="project" value="UniProtKB-KW"/>
</dbReference>
<dbReference type="InterPro" id="IPR003280">
    <property type="entry name" value="2pore_dom_K_chnl"/>
</dbReference>
<reference evidence="19" key="1">
    <citation type="journal article" date="2020" name="bioRxiv">
        <title>Genomic and phenotypic heterogeneity of clinical isolates of the human pathogens Aspergillus fumigatus, Aspergillus lentulus and Aspergillus fumigatiaffinis.</title>
        <authorList>
            <person name="dos Santos R.A.C."/>
            <person name="Steenwyk J.L."/>
            <person name="Rivero-Menendez O."/>
            <person name="Mead M.E."/>
            <person name="Silva L.P."/>
            <person name="Bastos R.W."/>
            <person name="Alastruey-Izquierdo A."/>
            <person name="Goldman G.H."/>
            <person name="Rokas A."/>
        </authorList>
    </citation>
    <scope>NUCLEOTIDE SEQUENCE</scope>
    <source>
        <strain evidence="19">CNM-CM8927</strain>
    </source>
</reference>
<evidence type="ECO:0000256" key="5">
    <source>
        <dbReference type="ARBA" id="ARBA00022801"/>
    </source>
</evidence>
<dbReference type="GO" id="GO:0016020">
    <property type="term" value="C:membrane"/>
    <property type="evidence" value="ECO:0007669"/>
    <property type="project" value="UniProtKB-SubCell"/>
</dbReference>
<dbReference type="FunFam" id="2.130.10.10:FF:000534">
    <property type="entry name" value="Xyloglucanase Xgh74A"/>
    <property type="match status" value="1"/>
</dbReference>
<keyword evidence="7" id="KW-0136">Cellulose degradation</keyword>
<evidence type="ECO:0000256" key="2">
    <source>
        <dbReference type="ARBA" id="ARBA00022448"/>
    </source>
</evidence>
<dbReference type="Gene3D" id="1.10.287.70">
    <property type="match status" value="2"/>
</dbReference>
<keyword evidence="10" id="KW-0119">Carbohydrate metabolism</keyword>
<feature type="transmembrane region" description="Helical" evidence="17">
    <location>
        <begin position="86"/>
        <end position="107"/>
    </location>
</feature>
<dbReference type="InterPro" id="IPR014752">
    <property type="entry name" value="Arrestin-like_C"/>
</dbReference>
<dbReference type="GO" id="GO:0016798">
    <property type="term" value="F:hydrolase activity, acting on glycosyl bonds"/>
    <property type="evidence" value="ECO:0007669"/>
    <property type="project" value="UniProtKB-KW"/>
</dbReference>
<feature type="transmembrane region" description="Helical" evidence="17">
    <location>
        <begin position="12"/>
        <end position="35"/>
    </location>
</feature>
<evidence type="ECO:0000313" key="19">
    <source>
        <dbReference type="EMBL" id="KAF4209147.1"/>
    </source>
</evidence>
<evidence type="ECO:0000313" key="20">
    <source>
        <dbReference type="Proteomes" id="UP000649114"/>
    </source>
</evidence>
<keyword evidence="6 17" id="KW-1133">Transmembrane helix</keyword>
<organism evidence="19 20">
    <name type="scientific">Aspergillus lentulus</name>
    <dbReference type="NCBI Taxonomy" id="293939"/>
    <lineage>
        <taxon>Eukaryota</taxon>
        <taxon>Fungi</taxon>
        <taxon>Dikarya</taxon>
        <taxon>Ascomycota</taxon>
        <taxon>Pezizomycotina</taxon>
        <taxon>Eurotiomycetes</taxon>
        <taxon>Eurotiomycetidae</taxon>
        <taxon>Eurotiales</taxon>
        <taxon>Aspergillaceae</taxon>
        <taxon>Aspergillus</taxon>
        <taxon>Aspergillus subgen. Fumigati</taxon>
    </lineage>
</organism>
<keyword evidence="13" id="KW-0624">Polysaccharide degradation</keyword>
<keyword evidence="12 15" id="KW-0407">Ion channel</keyword>
<dbReference type="GO" id="GO:0005267">
    <property type="term" value="F:potassium channel activity"/>
    <property type="evidence" value="ECO:0007669"/>
    <property type="project" value="InterPro"/>
</dbReference>
<evidence type="ECO:0000256" key="11">
    <source>
        <dbReference type="ARBA" id="ARBA00023295"/>
    </source>
</evidence>
<evidence type="ECO:0000256" key="9">
    <source>
        <dbReference type="ARBA" id="ARBA00023136"/>
    </source>
</evidence>
<comment type="similarity">
    <text evidence="15">Belongs to the two pore domain potassium channel (TC 1.A.1.8) family.</text>
</comment>
<dbReference type="PANTHER" id="PTHR43739:SF2">
    <property type="entry name" value="OLIGOXYLOGLUCAN-REDUCING END-SPECIFIC XYLOGLUCANASE-RELATED"/>
    <property type="match status" value="1"/>
</dbReference>
<feature type="transmembrane region" description="Helical" evidence="17">
    <location>
        <begin position="55"/>
        <end position="74"/>
    </location>
</feature>
<evidence type="ECO:0000256" key="17">
    <source>
        <dbReference type="SAM" id="Phobius"/>
    </source>
</evidence>
<dbReference type="CDD" id="cd15482">
    <property type="entry name" value="Sialidase_non-viral"/>
    <property type="match status" value="2"/>
</dbReference>
<accession>A0AAN5YXV9</accession>
<feature type="transmembrane region" description="Helical" evidence="17">
    <location>
        <begin position="127"/>
        <end position="147"/>
    </location>
</feature>
<comment type="caution">
    <text evidence="19">The sequence shown here is derived from an EMBL/GenBank/DDBJ whole genome shotgun (WGS) entry which is preliminary data.</text>
</comment>
<dbReference type="InterPro" id="IPR013099">
    <property type="entry name" value="K_chnl_dom"/>
</dbReference>
<dbReference type="InterPro" id="IPR011022">
    <property type="entry name" value="Arrestin_C-like"/>
</dbReference>
<evidence type="ECO:0000256" key="13">
    <source>
        <dbReference type="ARBA" id="ARBA00023326"/>
    </source>
</evidence>
<dbReference type="EMBL" id="JAAAPU010000005">
    <property type="protein sequence ID" value="KAF4209147.1"/>
    <property type="molecule type" value="Genomic_DNA"/>
</dbReference>
<keyword evidence="8 15" id="KW-0406">Ion transport</keyword>
<comment type="similarity">
    <text evidence="14">Belongs to the glycosyl hydrolase 74 family.</text>
</comment>
<keyword evidence="9 17" id="KW-0472">Membrane</keyword>
<evidence type="ECO:0000256" key="10">
    <source>
        <dbReference type="ARBA" id="ARBA00023277"/>
    </source>
</evidence>
<dbReference type="Gene3D" id="2.130.10.10">
    <property type="entry name" value="YVTN repeat-like/Quinoprotein amine dehydrogenase"/>
    <property type="match status" value="2"/>
</dbReference>